<dbReference type="Proteomes" id="UP000800093">
    <property type="component" value="Unassembled WGS sequence"/>
</dbReference>
<dbReference type="Pfam" id="PF04082">
    <property type="entry name" value="Fungal_trans"/>
    <property type="match status" value="1"/>
</dbReference>
<keyword evidence="1" id="KW-0479">Metal-binding</keyword>
<dbReference type="InterPro" id="IPR001138">
    <property type="entry name" value="Zn2Cys6_DnaBD"/>
</dbReference>
<dbReference type="Gene3D" id="4.10.240.10">
    <property type="entry name" value="Zn(2)-C6 fungal-type DNA-binding domain"/>
    <property type="match status" value="1"/>
</dbReference>
<dbReference type="Pfam" id="PF00172">
    <property type="entry name" value="Zn_clus"/>
    <property type="match status" value="1"/>
</dbReference>
<evidence type="ECO:0000313" key="5">
    <source>
        <dbReference type="Proteomes" id="UP000800093"/>
    </source>
</evidence>
<sequence length="609" mass="67551">MDDTPLSQSISPSTKRAVRRVALACIQCRSRKVRCDATTPACTRCQVDGKQCEYQKSRRGGRPRRPHPVPVMAAVEGQSSSETSQWADLITAIPSRQSSGDLSTGSSSHSISDSPEFGAGLDPVVTIAGVQVTSVQVDQLLTQYYIHFHIAHPCVLPRWALRLRDPASAHICGPLLPVLLFIGSIFTHSVPSTPLAEAAERAINSTRPRLGPPSPFYVQALTLYAIAIYWCDDLERGRELLDEAIRGALDLGMHKAEFASRHGQGDLVLEESWRRTWWLLYITDAHIAGSTHSFPTKTGAIKISTELPCEEQYYESGNIPTPATLHSYEMREFSEVEFSSFAQLIGFTRGINHVLANRRLADIENAKSICANADTMMTAWCSLLPQSKRTLLRTDGSVDELLFKANILMHTYMVDLHRQLSTLKYLPIESVSKCAPPPPPEINDSIKEDANLHTAKVLFATEKLNGLLTLPTRLSTHTPFIICMISNMTIAHLSACRYIFQETKLHLEREKIRLNMGVLKMLGEYWPAGKREYHDIGIIAREILSLADVDIHVPKENPVMPLDSVDLDFDWGSAFDIGSLFGPINNHTTMATLGDAMNVVQMNNALTAL</sequence>
<organism evidence="4 5">
    <name type="scientific">Lojkania enalia</name>
    <dbReference type="NCBI Taxonomy" id="147567"/>
    <lineage>
        <taxon>Eukaryota</taxon>
        <taxon>Fungi</taxon>
        <taxon>Dikarya</taxon>
        <taxon>Ascomycota</taxon>
        <taxon>Pezizomycotina</taxon>
        <taxon>Dothideomycetes</taxon>
        <taxon>Pleosporomycetidae</taxon>
        <taxon>Pleosporales</taxon>
        <taxon>Pleosporales incertae sedis</taxon>
        <taxon>Lojkania</taxon>
    </lineage>
</organism>
<dbReference type="GO" id="GO:0000981">
    <property type="term" value="F:DNA-binding transcription factor activity, RNA polymerase II-specific"/>
    <property type="evidence" value="ECO:0007669"/>
    <property type="project" value="InterPro"/>
</dbReference>
<dbReference type="CDD" id="cd00067">
    <property type="entry name" value="GAL4"/>
    <property type="match status" value="1"/>
</dbReference>
<dbReference type="InterPro" id="IPR007219">
    <property type="entry name" value="XnlR_reg_dom"/>
</dbReference>
<dbReference type="CDD" id="cd12148">
    <property type="entry name" value="fungal_TF_MHR"/>
    <property type="match status" value="1"/>
</dbReference>
<dbReference type="AlphaFoldDB" id="A0A9P4KE12"/>
<dbReference type="OrthoDB" id="10067394at2759"/>
<evidence type="ECO:0000313" key="4">
    <source>
        <dbReference type="EMBL" id="KAF2264379.1"/>
    </source>
</evidence>
<dbReference type="GO" id="GO:0006351">
    <property type="term" value="P:DNA-templated transcription"/>
    <property type="evidence" value="ECO:0007669"/>
    <property type="project" value="InterPro"/>
</dbReference>
<evidence type="ECO:0000256" key="2">
    <source>
        <dbReference type="ARBA" id="ARBA00023242"/>
    </source>
</evidence>
<dbReference type="PANTHER" id="PTHR47431">
    <property type="entry name" value="ZN(II)2CYS6 TRANSCRIPTION FACTOR (EUROFUNG)-RELATED"/>
    <property type="match status" value="1"/>
</dbReference>
<dbReference type="PANTHER" id="PTHR47431:SF4">
    <property type="entry name" value="ZN(II)2CYS6 TRANSCRIPTION FACTOR (EUROFUNG)"/>
    <property type="match status" value="1"/>
</dbReference>
<protein>
    <recommendedName>
        <fullName evidence="3">Zn(2)-C6 fungal-type domain-containing protein</fullName>
    </recommendedName>
</protein>
<evidence type="ECO:0000259" key="3">
    <source>
        <dbReference type="PROSITE" id="PS50048"/>
    </source>
</evidence>
<dbReference type="PROSITE" id="PS50048">
    <property type="entry name" value="ZN2_CY6_FUNGAL_2"/>
    <property type="match status" value="1"/>
</dbReference>
<dbReference type="PRINTS" id="PR00755">
    <property type="entry name" value="AFLATOXINBRP"/>
</dbReference>
<gene>
    <name evidence="4" type="ORF">CC78DRAFT_533238</name>
</gene>
<name>A0A9P4KE12_9PLEO</name>
<comment type="caution">
    <text evidence="4">The sequence shown here is derived from an EMBL/GenBank/DDBJ whole genome shotgun (WGS) entry which is preliminary data.</text>
</comment>
<proteinExistence type="predicted"/>
<dbReference type="GO" id="GO:0008270">
    <property type="term" value="F:zinc ion binding"/>
    <property type="evidence" value="ECO:0007669"/>
    <property type="project" value="InterPro"/>
</dbReference>
<dbReference type="EMBL" id="ML986616">
    <property type="protein sequence ID" value="KAF2264379.1"/>
    <property type="molecule type" value="Genomic_DNA"/>
</dbReference>
<keyword evidence="2" id="KW-0539">Nucleus</keyword>
<feature type="domain" description="Zn(2)-C6 fungal-type" evidence="3">
    <location>
        <begin position="24"/>
        <end position="54"/>
    </location>
</feature>
<evidence type="ECO:0000256" key="1">
    <source>
        <dbReference type="ARBA" id="ARBA00022723"/>
    </source>
</evidence>
<reference evidence="5" key="1">
    <citation type="journal article" date="2020" name="Stud. Mycol.">
        <title>101 Dothideomycetes genomes: A test case for predicting lifestyles and emergence of pathogens.</title>
        <authorList>
            <person name="Haridas S."/>
            <person name="Albert R."/>
            <person name="Binder M."/>
            <person name="Bloem J."/>
            <person name="LaButti K."/>
            <person name="Salamov A."/>
            <person name="Andreopoulos B."/>
            <person name="Baker S."/>
            <person name="Barry K."/>
            <person name="Bills G."/>
            <person name="Bluhm B."/>
            <person name="Cannon C."/>
            <person name="Castanera R."/>
            <person name="Culley D."/>
            <person name="Daum C."/>
            <person name="Ezra D."/>
            <person name="Gonzalez J."/>
            <person name="Henrissat B."/>
            <person name="Kuo A."/>
            <person name="Liang C."/>
            <person name="Lipzen A."/>
            <person name="Lutzoni F."/>
            <person name="Magnuson J."/>
            <person name="Mondo S."/>
            <person name="Nolan M."/>
            <person name="Ohm R."/>
            <person name="Pangilinan J."/>
            <person name="Park H.-J."/>
            <person name="Ramirez L."/>
            <person name="Alfaro M."/>
            <person name="Sun H."/>
            <person name="Tritt A."/>
            <person name="Yoshinaga Y."/>
            <person name="Zwiers L.-H."/>
            <person name="Turgeon B."/>
            <person name="Goodwin S."/>
            <person name="Spatafora J."/>
            <person name="Crous P."/>
            <person name="Grigoriev I."/>
        </authorList>
    </citation>
    <scope>NUCLEOTIDE SEQUENCE [LARGE SCALE GENOMIC DNA]</scope>
    <source>
        <strain evidence="5">CBS 304.66</strain>
    </source>
</reference>
<dbReference type="SUPFAM" id="SSF57701">
    <property type="entry name" value="Zn2/Cys6 DNA-binding domain"/>
    <property type="match status" value="1"/>
</dbReference>
<dbReference type="PROSITE" id="PS00463">
    <property type="entry name" value="ZN2_CY6_FUNGAL_1"/>
    <property type="match status" value="1"/>
</dbReference>
<keyword evidence="5" id="KW-1185">Reference proteome</keyword>
<accession>A0A9P4KE12</accession>
<dbReference type="GO" id="GO:0003677">
    <property type="term" value="F:DNA binding"/>
    <property type="evidence" value="ECO:0007669"/>
    <property type="project" value="InterPro"/>
</dbReference>
<dbReference type="InterPro" id="IPR036864">
    <property type="entry name" value="Zn2-C6_fun-type_DNA-bd_sf"/>
</dbReference>
<dbReference type="SMART" id="SM00066">
    <property type="entry name" value="GAL4"/>
    <property type="match status" value="1"/>
</dbReference>